<keyword evidence="6" id="KW-1185">Reference proteome</keyword>
<dbReference type="GeneID" id="100374753"/>
<reference evidence="7" key="1">
    <citation type="submission" date="2025-08" db="UniProtKB">
        <authorList>
            <consortium name="RefSeq"/>
        </authorList>
    </citation>
    <scope>IDENTIFICATION</scope>
    <source>
        <tissue evidence="7">Testes</tissue>
    </source>
</reference>
<proteinExistence type="predicted"/>
<dbReference type="InterPro" id="IPR032675">
    <property type="entry name" value="LRR_dom_sf"/>
</dbReference>
<dbReference type="Proteomes" id="UP000694865">
    <property type="component" value="Unplaced"/>
</dbReference>
<protein>
    <recommendedName>
        <fullName evidence="1">Leucine-rich repeat-containing protein 41</fullName>
    </recommendedName>
</protein>
<gene>
    <name evidence="7" type="primary">LOC100374753</name>
</gene>
<dbReference type="SUPFAM" id="SSF52047">
    <property type="entry name" value="RNI-like"/>
    <property type="match status" value="1"/>
</dbReference>
<dbReference type="PANTHER" id="PTHR15354">
    <property type="entry name" value="MUF1"/>
    <property type="match status" value="1"/>
</dbReference>
<dbReference type="RefSeq" id="XP_006811329.1">
    <property type="nucleotide sequence ID" value="XM_006811266.1"/>
</dbReference>
<organism evidence="6 7">
    <name type="scientific">Saccoglossus kowalevskii</name>
    <name type="common">Acorn worm</name>
    <dbReference type="NCBI Taxonomy" id="10224"/>
    <lineage>
        <taxon>Eukaryota</taxon>
        <taxon>Metazoa</taxon>
        <taxon>Hemichordata</taxon>
        <taxon>Enteropneusta</taxon>
        <taxon>Harrimaniidae</taxon>
        <taxon>Saccoglossus</taxon>
    </lineage>
</organism>
<sequence>MVRSLLEIASRYVAENIQLMGYELIQDYVPGPLLLSILPHLNVFDLYQLHDIVISKGIDPQVFWKEHAIKRWPRRYTHEGIHWFWNGVQHIDSTAGKPTNWLQTYLSNHINNILRIYFVSTSKIDYGSFLTVVFTNPFSVVATARDVTFTEVHPERLIRSFLSDSSNNHLKIDEKMIEHLLNCTIALDYLKQHSKRLSLYRCRTDSVLELVNVLTRNGVLEELHLINCFIKDEVIRPLFLKCSPTNKCKDGLCCHGNALTVYKPEEEVDDLFDMAVAGDDERQSCARNKHVDIIYNCHGNRGFDGKEVELYEGLEPSEAVFPGLRSLVLQGVWISVSAAKVLGQELKNWNRLTALTLNYCPHHKDCAVYKYILQGLIDGSKNSHLTHLVICDYDTLPKLQVLQLIHCYTRCESESARFVKFDLSYTELSFLEDESSTLFSHNSFANVQTPFSFAYSLSLGGMRLRSLDDITGLSFMMKHDAALRHLNLSDCSLMYEQLNCVFQAVTDSYQIESLDVSDNSYHLTNEETQDDSGLVAMIQSSSLARLNINHCKLGNLSSRLVDALRLNTNLRVLWIAENRLGDSNVIKLGSVFQTEDNKCISNIEVLDISSNCITANGLLQFASSLKPKCSDRKLRDVAVYGNWFGNNNENVAPVKTELEKLVNVVRMASTLLATEGSTAEHASQM</sequence>
<accession>A0ABM0LU88</accession>
<evidence type="ECO:0000313" key="7">
    <source>
        <dbReference type="RefSeq" id="XP_006811329.1"/>
    </source>
</evidence>
<evidence type="ECO:0000256" key="4">
    <source>
        <dbReference type="ARBA" id="ARBA00022737"/>
    </source>
</evidence>
<name>A0ABM0LU88_SACKO</name>
<keyword evidence="3" id="KW-0433">Leucine-rich repeat</keyword>
<dbReference type="InterPro" id="IPR026137">
    <property type="entry name" value="Leu_rpt_41"/>
</dbReference>
<keyword evidence="4" id="KW-0677">Repeat</keyword>
<keyword evidence="5" id="KW-0833">Ubl conjugation pathway</keyword>
<dbReference type="Gene3D" id="3.80.10.10">
    <property type="entry name" value="Ribonuclease Inhibitor"/>
    <property type="match status" value="2"/>
</dbReference>
<keyword evidence="2" id="KW-0597">Phosphoprotein</keyword>
<evidence type="ECO:0000313" key="6">
    <source>
        <dbReference type="Proteomes" id="UP000694865"/>
    </source>
</evidence>
<evidence type="ECO:0000256" key="3">
    <source>
        <dbReference type="ARBA" id="ARBA00022614"/>
    </source>
</evidence>
<evidence type="ECO:0000256" key="2">
    <source>
        <dbReference type="ARBA" id="ARBA00022553"/>
    </source>
</evidence>
<evidence type="ECO:0000256" key="1">
    <source>
        <dbReference type="ARBA" id="ARBA00014201"/>
    </source>
</evidence>
<evidence type="ECO:0000256" key="5">
    <source>
        <dbReference type="ARBA" id="ARBA00022786"/>
    </source>
</evidence>
<dbReference type="SMART" id="SM00368">
    <property type="entry name" value="LRR_RI"/>
    <property type="match status" value="3"/>
</dbReference>
<dbReference type="PANTHER" id="PTHR15354:SF1">
    <property type="entry name" value="LEUCINE-RICH REPEAT-CONTAINING PROTEIN 41"/>
    <property type="match status" value="1"/>
</dbReference>